<accession>A0A346XU99</accession>
<organism evidence="2 3">
    <name type="scientific">Euzebya pacifica</name>
    <dbReference type="NCBI Taxonomy" id="1608957"/>
    <lineage>
        <taxon>Bacteria</taxon>
        <taxon>Bacillati</taxon>
        <taxon>Actinomycetota</taxon>
        <taxon>Nitriliruptoria</taxon>
        <taxon>Euzebyales</taxon>
    </lineage>
</organism>
<proteinExistence type="predicted"/>
<dbReference type="SUPFAM" id="SSF51182">
    <property type="entry name" value="RmlC-like cupins"/>
    <property type="match status" value="1"/>
</dbReference>
<dbReference type="KEGG" id="euz:DVS28_a1096"/>
<dbReference type="Gene3D" id="2.60.120.10">
    <property type="entry name" value="Jelly Rolls"/>
    <property type="match status" value="1"/>
</dbReference>
<dbReference type="InterPro" id="IPR011051">
    <property type="entry name" value="RmlC_Cupin_sf"/>
</dbReference>
<reference evidence="2 3" key="1">
    <citation type="submission" date="2018-09" db="EMBL/GenBank/DDBJ databases">
        <title>Complete genome sequence of Euzebya sp. DY32-46 isolated from seawater of Pacific Ocean.</title>
        <authorList>
            <person name="Xu L."/>
            <person name="Wu Y.-H."/>
            <person name="Xu X.-W."/>
        </authorList>
    </citation>
    <scope>NUCLEOTIDE SEQUENCE [LARGE SCALE GENOMIC DNA]</scope>
    <source>
        <strain evidence="2 3">DY32-46</strain>
    </source>
</reference>
<dbReference type="OrthoDB" id="9791637at2"/>
<dbReference type="RefSeq" id="WP_114590547.1">
    <property type="nucleotide sequence ID" value="NZ_CP031165.1"/>
</dbReference>
<evidence type="ECO:0000256" key="1">
    <source>
        <dbReference type="SAM" id="MobiDB-lite"/>
    </source>
</evidence>
<feature type="region of interest" description="Disordered" evidence="1">
    <location>
        <begin position="131"/>
        <end position="170"/>
    </location>
</feature>
<gene>
    <name evidence="2" type="ORF">DVS28_a1096</name>
</gene>
<dbReference type="EMBL" id="CP031165">
    <property type="protein sequence ID" value="AXV05796.1"/>
    <property type="molecule type" value="Genomic_DNA"/>
</dbReference>
<evidence type="ECO:0000313" key="3">
    <source>
        <dbReference type="Proteomes" id="UP000264006"/>
    </source>
</evidence>
<dbReference type="AlphaFoldDB" id="A0A346XU99"/>
<evidence type="ECO:0000313" key="2">
    <source>
        <dbReference type="EMBL" id="AXV05796.1"/>
    </source>
</evidence>
<protein>
    <recommendedName>
        <fullName evidence="4">Cupin domain-containing protein</fullName>
    </recommendedName>
</protein>
<name>A0A346XU99_9ACTN</name>
<feature type="compositionally biased region" description="Basic and acidic residues" evidence="1">
    <location>
        <begin position="147"/>
        <end position="164"/>
    </location>
</feature>
<sequence>MDDDATEQAPDPVPEQAPEPAAAPDTFEPIAVDLRDYVEFDLALPAGRRVMETDVLALDLICLEPQQTLEARTFATADAVYTVLGGQAWVVTDDAEVTLQSLQAVMVPAGIAHGLRNSSADPLILQVVTSPPDEAPVVPGGASEQSTAERRAAAEKPGLLDRLRRGLGSS</sequence>
<evidence type="ECO:0008006" key="4">
    <source>
        <dbReference type="Google" id="ProtNLM"/>
    </source>
</evidence>
<dbReference type="Proteomes" id="UP000264006">
    <property type="component" value="Chromosome"/>
</dbReference>
<keyword evidence="3" id="KW-1185">Reference proteome</keyword>
<dbReference type="InterPro" id="IPR014710">
    <property type="entry name" value="RmlC-like_jellyroll"/>
</dbReference>
<feature type="region of interest" description="Disordered" evidence="1">
    <location>
        <begin position="1"/>
        <end position="23"/>
    </location>
</feature>